<proteinExistence type="predicted"/>
<dbReference type="GO" id="GO:0005524">
    <property type="term" value="F:ATP binding"/>
    <property type="evidence" value="ECO:0007669"/>
    <property type="project" value="UniProtKB-KW"/>
</dbReference>
<dbReference type="Pfam" id="PF00271">
    <property type="entry name" value="Helicase_C"/>
    <property type="match status" value="1"/>
</dbReference>
<dbReference type="GO" id="GO:0043138">
    <property type="term" value="F:3'-5' DNA helicase activity"/>
    <property type="evidence" value="ECO:0007669"/>
    <property type="project" value="TreeGrafter"/>
</dbReference>
<name>A0A2U1ZWA7_9MICO</name>
<gene>
    <name evidence="4" type="ORF">C8046_11735</name>
</gene>
<dbReference type="InterPro" id="IPR027417">
    <property type="entry name" value="P-loop_NTPase"/>
</dbReference>
<keyword evidence="4" id="KW-0378">Hydrolase</keyword>
<feature type="domain" description="Helicase ATP-binding" evidence="3">
    <location>
        <begin position="91"/>
        <end position="370"/>
    </location>
</feature>
<evidence type="ECO:0000256" key="1">
    <source>
        <dbReference type="ARBA" id="ARBA00022741"/>
    </source>
</evidence>
<dbReference type="RefSeq" id="WP_109229604.1">
    <property type="nucleotide sequence ID" value="NZ_PYHR01000002.1"/>
</dbReference>
<dbReference type="InterPro" id="IPR001650">
    <property type="entry name" value="Helicase_C-like"/>
</dbReference>
<dbReference type="Pfam" id="PF09369">
    <property type="entry name" value="MZB"/>
    <property type="match status" value="1"/>
</dbReference>
<sequence>MLRYIDTTFWLRDPLLREERRRLLTRDHALVIDPLIEPVIPYRRTAPGVETAFDAGLTERESHALIGGIFGGSDPRETLLGTHQANSLRASLHGSPAHNPVITTGTGSGKTESFLLPILARLILESRTWPREAPPLPWWESHASGWRPLRPTGRPAAVRALVLYPTNALVDDQITRLRRAVRGIRGRGGPSLWFGRYTSASPGGTTLPGPRGGGGSGANSVAAVAQDLRQLAEEFDTLGSESALADQLQDPRRDELVTRWDMIASPPDVLVTNYSMLNVMLMRSLEQPMFESTRAWLAQDPANVFTLVVDELHLYRGTTGTEIGLILRNLLLRLGLAPASPQIRVIGTSASLGEGGESYLSDFFGLPAESFRIIPGEQESVSPVPPGPQRIEELVEHPDLADLVAAACRGGDGEIRATSQSTIADRLTGNPASDLTPLWERLADEERPSITFRAHVFTRTMRGLWACSDPHCGELTTERSGIGKLFTRPQRFCPCGGRVLETLHCFTCGEVSLGGWVLDEVNGAQFLGLDARDAESRQRQVFQRSRSEYRWYWPGVAPSGGSWKHARKGEAKVEFEFVPAALDPRIGLLSTSGEESTGTAVGTTSRGWVPPALPSRCPRCVAAPHQTRLSQGEVRSPIRAHTQGASQAVQLIVENVFNELSSTGSGKTIVFSDSRDEAARVALGLNLNHYQDVLRQVVEQVTQRPLLSDADILDQDATRVLSPSLRERAADLARKHPSVADAYRFRAGERATAADHELIEDFERSTPTPVLAWAPLIDAVGERLVEIGMPPGGARAGLYALDGGDTPWFRAFEPPVPGLWTPLDFAVRQRHQALYRTALAGSLGRLLTGTDGRDLESTHVAWLAPAGAPEGDHQAISSVLRLLLMGGRWQPQDDFDPPSSPLATSAKDYLERYARRRGENPDSVVLRVTQLLEPLLEHNMVALSSLAVPIEVHPAGATTWECTFCGRRHLQPSGGVCTRPGCPGTPTERDAAADRDGDYYGWLSRHSPHRLAVAELTGQTRPPAEARRRQRVFRGALYPAPIENALTSELDVLSVTTTMEAGVDIGTLRASVMGNMPPQRFNYQQRVGRAGRAGQPFSFALTLSRDRSHDDYYFNAPERITGDAPPAPFIDVSRTEVVRRVIAAEVLRRAFRAIESPPPPRGDSVHGEFGFEDEWPQRRDEIARWLSTSPEVDPVVRRLSAYTRVDVDSEIVWVREDLVGAVDGIVDDPGLVKPSLSEKLAAGGVLPMFGFPTGVRSLFEGSPGKPEVTSRPLGQAVSLFAPGAQIVRDGWVHTADGFTTPPVRRSGRTDALGPAVTIWRCRDCETAEFLSSASPDELTCPVCSGAMREMRLHQPLGFRTDPRAKIDAQVSDGTRPHATEPMLSWIGRLPEPSRIARLDVWPLTRQKLVTVNDNGGAGFDLKRLGDGSYIASKPQTPLARPLVIGEVRVTDAVLLLGTNLDLPGGVIHTDPDLCPSGPAAIRSFAEALRRGAQHELDIDPAELTAGVQPRLVDGHRTELIYLADTLENGAGYAIELGRGRIGDVVERLVDDVGLTWRSPGHVACDSSCPDCLRSWDNHRLHGLLDWRLALDVAHLVLGRPLPAGGWRSEAGPSAQRFARAFDGYLSGVHPTQIANLDAVESEGAVALIGHPLWPRLGSLRSEAQTAAEQEAAATGRTVIWTDARELRQRPDRVWAAMAGR</sequence>
<dbReference type="Pfam" id="PF00270">
    <property type="entry name" value="DEAD"/>
    <property type="match status" value="1"/>
</dbReference>
<dbReference type="InterPro" id="IPR011545">
    <property type="entry name" value="DEAD/DEAH_box_helicase_dom"/>
</dbReference>
<evidence type="ECO:0000313" key="5">
    <source>
        <dbReference type="Proteomes" id="UP000245166"/>
    </source>
</evidence>
<dbReference type="PROSITE" id="PS51192">
    <property type="entry name" value="HELICASE_ATP_BIND_1"/>
    <property type="match status" value="1"/>
</dbReference>
<dbReference type="GO" id="GO:0003676">
    <property type="term" value="F:nucleic acid binding"/>
    <property type="evidence" value="ECO:0007669"/>
    <property type="project" value="InterPro"/>
</dbReference>
<keyword evidence="2" id="KW-0067">ATP-binding</keyword>
<keyword evidence="5" id="KW-1185">Reference proteome</keyword>
<evidence type="ECO:0000256" key="2">
    <source>
        <dbReference type="ARBA" id="ARBA00022840"/>
    </source>
</evidence>
<dbReference type="Proteomes" id="UP000245166">
    <property type="component" value="Unassembled WGS sequence"/>
</dbReference>
<dbReference type="PANTHER" id="PTHR47957">
    <property type="entry name" value="ATP-DEPENDENT HELICASE HRQ1"/>
    <property type="match status" value="1"/>
</dbReference>
<keyword evidence="1" id="KW-0547">Nucleotide-binding</keyword>
<dbReference type="PANTHER" id="PTHR47957:SF3">
    <property type="entry name" value="ATP-DEPENDENT HELICASE HRQ1"/>
    <property type="match status" value="1"/>
</dbReference>
<dbReference type="EMBL" id="PYHR01000002">
    <property type="protein sequence ID" value="PWD51223.1"/>
    <property type="molecule type" value="Genomic_DNA"/>
</dbReference>
<dbReference type="SMART" id="SM00487">
    <property type="entry name" value="DEXDc"/>
    <property type="match status" value="1"/>
</dbReference>
<organism evidence="4 5">
    <name type="scientific">Serinibacter arcticus</name>
    <dbReference type="NCBI Taxonomy" id="1655435"/>
    <lineage>
        <taxon>Bacteria</taxon>
        <taxon>Bacillati</taxon>
        <taxon>Actinomycetota</taxon>
        <taxon>Actinomycetes</taxon>
        <taxon>Micrococcales</taxon>
        <taxon>Beutenbergiaceae</taxon>
        <taxon>Serinibacter</taxon>
    </lineage>
</organism>
<reference evidence="4 5" key="1">
    <citation type="submission" date="2018-03" db="EMBL/GenBank/DDBJ databases">
        <title>Genome assembly of novel Miniimonas species PCH200.</title>
        <authorList>
            <person name="Thakur V."/>
            <person name="Kumar V."/>
            <person name="Singh D."/>
        </authorList>
    </citation>
    <scope>NUCLEOTIDE SEQUENCE [LARGE SCALE GENOMIC DNA]</scope>
    <source>
        <strain evidence="4 5">PCH200</strain>
    </source>
</reference>
<dbReference type="GO" id="GO:0036297">
    <property type="term" value="P:interstrand cross-link repair"/>
    <property type="evidence" value="ECO:0007669"/>
    <property type="project" value="TreeGrafter"/>
</dbReference>
<protein>
    <submittedName>
        <fullName evidence="4">Helicase</fullName>
    </submittedName>
</protein>
<keyword evidence="4" id="KW-0347">Helicase</keyword>
<dbReference type="GO" id="GO:0006289">
    <property type="term" value="P:nucleotide-excision repair"/>
    <property type="evidence" value="ECO:0007669"/>
    <property type="project" value="TreeGrafter"/>
</dbReference>
<evidence type="ECO:0000313" key="4">
    <source>
        <dbReference type="EMBL" id="PWD51223.1"/>
    </source>
</evidence>
<dbReference type="InterPro" id="IPR014001">
    <property type="entry name" value="Helicase_ATP-bd"/>
</dbReference>
<evidence type="ECO:0000259" key="3">
    <source>
        <dbReference type="PROSITE" id="PS51192"/>
    </source>
</evidence>
<dbReference type="SUPFAM" id="SSF52540">
    <property type="entry name" value="P-loop containing nucleoside triphosphate hydrolases"/>
    <property type="match status" value="1"/>
</dbReference>
<dbReference type="InterPro" id="IPR018973">
    <property type="entry name" value="MZB"/>
</dbReference>
<comment type="caution">
    <text evidence="4">The sequence shown here is derived from an EMBL/GenBank/DDBJ whole genome shotgun (WGS) entry which is preliminary data.</text>
</comment>
<accession>A0A2U1ZWA7</accession>
<dbReference type="Gene3D" id="3.40.50.300">
    <property type="entry name" value="P-loop containing nucleotide triphosphate hydrolases"/>
    <property type="match status" value="2"/>
</dbReference>